<comment type="similarity">
    <text evidence="2">Belongs to the glycosyltransferase 28 family.</text>
</comment>
<protein>
    <recommendedName>
        <fullName evidence="4">UDP-N-acetylglucosamine transferase subunit ALG13</fullName>
        <ecNumber evidence="3">2.4.1.141</ecNumber>
    </recommendedName>
</protein>
<evidence type="ECO:0000256" key="6">
    <source>
        <dbReference type="ARBA" id="ARBA00022679"/>
    </source>
</evidence>
<accession>A0A653CLF9</accession>
<reference evidence="9 10" key="1">
    <citation type="submission" date="2019-01" db="EMBL/GenBank/DDBJ databases">
        <authorList>
            <person name="Sayadi A."/>
        </authorList>
    </citation>
    <scope>NUCLEOTIDE SEQUENCE [LARGE SCALE GENOMIC DNA]</scope>
</reference>
<dbReference type="SUPFAM" id="SSF53756">
    <property type="entry name" value="UDP-Glycosyltransferase/glycogen phosphorylase"/>
    <property type="match status" value="1"/>
</dbReference>
<evidence type="ECO:0000313" key="10">
    <source>
        <dbReference type="Proteomes" id="UP000410492"/>
    </source>
</evidence>
<dbReference type="GO" id="GO:0006488">
    <property type="term" value="P:dolichol-linked oligosaccharide biosynthetic process"/>
    <property type="evidence" value="ECO:0007669"/>
    <property type="project" value="InterPro"/>
</dbReference>
<evidence type="ECO:0000256" key="5">
    <source>
        <dbReference type="ARBA" id="ARBA00022676"/>
    </source>
</evidence>
<feature type="domain" description="Glycosyl transferase family 28 C-terminal" evidence="8">
    <location>
        <begin position="11"/>
        <end position="168"/>
    </location>
</feature>
<evidence type="ECO:0000256" key="2">
    <source>
        <dbReference type="ARBA" id="ARBA00006962"/>
    </source>
</evidence>
<dbReference type="GO" id="GO:0005783">
    <property type="term" value="C:endoplasmic reticulum"/>
    <property type="evidence" value="ECO:0007669"/>
    <property type="project" value="UniProtKB-SubCell"/>
</dbReference>
<organism evidence="9 10">
    <name type="scientific">Callosobruchus maculatus</name>
    <name type="common">Southern cowpea weevil</name>
    <name type="synonym">Pulse bruchid</name>
    <dbReference type="NCBI Taxonomy" id="64391"/>
    <lineage>
        <taxon>Eukaryota</taxon>
        <taxon>Metazoa</taxon>
        <taxon>Ecdysozoa</taxon>
        <taxon>Arthropoda</taxon>
        <taxon>Hexapoda</taxon>
        <taxon>Insecta</taxon>
        <taxon>Pterygota</taxon>
        <taxon>Neoptera</taxon>
        <taxon>Endopterygota</taxon>
        <taxon>Coleoptera</taxon>
        <taxon>Polyphaga</taxon>
        <taxon>Cucujiformia</taxon>
        <taxon>Chrysomeloidea</taxon>
        <taxon>Chrysomelidae</taxon>
        <taxon>Bruchinae</taxon>
        <taxon>Bruchini</taxon>
        <taxon>Callosobruchus</taxon>
    </lineage>
</organism>
<keyword evidence="5" id="KW-0328">Glycosyltransferase</keyword>
<keyword evidence="10" id="KW-1185">Reference proteome</keyword>
<dbReference type="Pfam" id="PF04101">
    <property type="entry name" value="Glyco_tran_28_C"/>
    <property type="match status" value="1"/>
</dbReference>
<dbReference type="OrthoDB" id="20273at2759"/>
<dbReference type="PANTHER" id="PTHR12867">
    <property type="entry name" value="GLYCOSYL TRANSFERASE-RELATED"/>
    <property type="match status" value="1"/>
</dbReference>
<dbReference type="EMBL" id="CAACVG010008108">
    <property type="protein sequence ID" value="VEN48528.1"/>
    <property type="molecule type" value="Genomic_DNA"/>
</dbReference>
<dbReference type="Proteomes" id="UP000410492">
    <property type="component" value="Unassembled WGS sequence"/>
</dbReference>
<evidence type="ECO:0000256" key="1">
    <source>
        <dbReference type="ARBA" id="ARBA00004240"/>
    </source>
</evidence>
<proteinExistence type="inferred from homology"/>
<evidence type="ECO:0000256" key="7">
    <source>
        <dbReference type="ARBA" id="ARBA00022824"/>
    </source>
</evidence>
<evidence type="ECO:0000313" key="9">
    <source>
        <dbReference type="EMBL" id="VEN48528.1"/>
    </source>
</evidence>
<keyword evidence="6" id="KW-0808">Transferase</keyword>
<dbReference type="EC" id="2.4.1.141" evidence="3"/>
<keyword evidence="7" id="KW-0256">Endoplasmic reticulum</keyword>
<name>A0A653CLF9_CALMS</name>
<dbReference type="GO" id="GO:0004577">
    <property type="term" value="F:N-acetylglucosaminyldiphosphodolichol N-acetylglucosaminyltransferase activity"/>
    <property type="evidence" value="ECO:0007669"/>
    <property type="project" value="UniProtKB-EC"/>
</dbReference>
<dbReference type="PANTHER" id="PTHR12867:SF6">
    <property type="entry name" value="N-ACETYLGLUCOSAMINYLDIPHOSPHODOLICHOL N-ACETYLGLUCOSAMINYLTRANSFERASE"/>
    <property type="match status" value="1"/>
</dbReference>
<dbReference type="InterPro" id="IPR039042">
    <property type="entry name" value="Alg13-like"/>
</dbReference>
<sequence>MIKENIAFKNLFVTVGTTKFSKLIDTITKKEVLDILQSLGITFVQLQTGKDFPGPKLDPNVEQLCSIRSESGSYTVELEKKITLKYNEYFEDFNNEIEKSDLVISHAGAGTCLEVLHKKKPLLVVINEDLMDNHQMELAEELENQGYLYHCTCNTLVQALKQDFSALKHYSKPEKFVFSRFLDKCIGLSDGK</sequence>
<evidence type="ECO:0000256" key="3">
    <source>
        <dbReference type="ARBA" id="ARBA00012614"/>
    </source>
</evidence>
<dbReference type="InterPro" id="IPR007235">
    <property type="entry name" value="Glyco_trans_28_C"/>
</dbReference>
<comment type="subcellular location">
    <subcellularLocation>
        <location evidence="1">Endoplasmic reticulum</location>
    </subcellularLocation>
</comment>
<dbReference type="Gene3D" id="3.40.50.2000">
    <property type="entry name" value="Glycogen Phosphorylase B"/>
    <property type="match status" value="1"/>
</dbReference>
<gene>
    <name evidence="9" type="ORF">CALMAC_LOCUS9946</name>
</gene>
<dbReference type="AlphaFoldDB" id="A0A653CLF9"/>
<evidence type="ECO:0000259" key="8">
    <source>
        <dbReference type="Pfam" id="PF04101"/>
    </source>
</evidence>
<evidence type="ECO:0000256" key="4">
    <source>
        <dbReference type="ARBA" id="ARBA00017468"/>
    </source>
</evidence>